<name>V6LK71_9EUKA</name>
<dbReference type="AlphaFoldDB" id="V6LK71"/>
<dbReference type="EMBL" id="AUWU02000005">
    <property type="protein sequence ID" value="KAH0573282.1"/>
    <property type="molecule type" value="Genomic_DNA"/>
</dbReference>
<dbReference type="Proteomes" id="UP000018208">
    <property type="component" value="Unassembled WGS sequence"/>
</dbReference>
<evidence type="ECO:0000313" key="3">
    <source>
        <dbReference type="EMBL" id="KAH0573282.1"/>
    </source>
</evidence>
<organism evidence="2">
    <name type="scientific">Spironucleus salmonicida</name>
    <dbReference type="NCBI Taxonomy" id="348837"/>
    <lineage>
        <taxon>Eukaryota</taxon>
        <taxon>Metamonada</taxon>
        <taxon>Diplomonadida</taxon>
        <taxon>Hexamitidae</taxon>
        <taxon>Hexamitinae</taxon>
        <taxon>Spironucleus</taxon>
    </lineage>
</organism>
<protein>
    <submittedName>
        <fullName evidence="2">Uncharacterized protein</fullName>
    </submittedName>
</protein>
<sequence>MNLELTLQFPSQFTSNFVQVCLDNDDIEYRGPMQQYKDNMVFKFQYVDEPTRIVLKLDEKFIISDFNIHIPFFNISVPELVKFSLSVSIVKQVVTFNILNITTNIFLPRSQVNLKNLLQVEIISDEFYCVVKRQTQIRLPFAQFRFNLLISALILQIPTEFVLCGASVSNWGLAQSFFSYEVNKYYICLLDCLLLASSENTVIEPVFSQIVRLGLLNFVFGGKTTGELDDIALQLYQMFGEEIKNLSITLNFGVSKQVSIEYFLQKHTNFLAIQCIGYNIQNNVKCIKQHDLELGGNDINFEGNESLLGCYNQDNWLFIHKDQTSSIAGKIQTRQLEVCVQNCLTLEDQIFYIDLVPILKNYINNKQSKTILQIEGLEFVIQFQNNDIQATQQVLQRIQQEIIIPRATPRKVSIIREKDTESYKTTGNQSGANNILLKNIDVGQIQRVNSPNMSFPNSVQLKPPVTTRGKQHPKTVLKKKVITKKQSDSKEVQDFVVSESSQKTDDQKIIQSLEAKTIDQIQGQKLDQHRKKIVESQELLKQAQSNGNYLQQGNDLENVNLNTKDIQKQVTTQKKCIASQIEVLQVKLKNQSDPKYNNTESDILQTTKCTPVNHYQQQDKVQLTSKEKLKDNRQLKAAESNNPQASQKQQPQFKSLKVQESSNTQSNPKTNINPSVINSVKPVDITNCLPVQESVPSVSTTIITSIKPTVPLISLQQQQSQIPNSDTFHIQLPSSRATVQPTGATKTPHPQDSSPGNTFDIAPKLAFDKLSITAFDASLATVRLTPYREGVTTQQQPILGVPVIHPQKINQRSNINHHEQLERELRKQERISQSGYGHASSIVVKKVDPSDAKQYSIGQKKYTGGNRATVSVSLPLRSLNPVLKCQLKDSNYYSELAKPKQVQIIEKYEQKMMQQYLDKFGNI</sequence>
<reference evidence="3" key="2">
    <citation type="submission" date="2020-12" db="EMBL/GenBank/DDBJ databases">
        <title>New Spironucleus salmonicida genome in near-complete chromosomes.</title>
        <authorList>
            <person name="Xu F."/>
            <person name="Kurt Z."/>
            <person name="Jimenez-Gonzalez A."/>
            <person name="Astvaldsson A."/>
            <person name="Andersson J.O."/>
            <person name="Svard S.G."/>
        </authorList>
    </citation>
    <scope>NUCLEOTIDE SEQUENCE</scope>
    <source>
        <strain evidence="3">ATCC 50377</strain>
    </source>
</reference>
<feature type="region of interest" description="Disordered" evidence="1">
    <location>
        <begin position="451"/>
        <end position="475"/>
    </location>
</feature>
<feature type="compositionally biased region" description="Polar residues" evidence="1">
    <location>
        <begin position="639"/>
        <end position="676"/>
    </location>
</feature>
<feature type="compositionally biased region" description="Polar residues" evidence="1">
    <location>
        <begin position="451"/>
        <end position="460"/>
    </location>
</feature>
<evidence type="ECO:0000313" key="2">
    <source>
        <dbReference type="EMBL" id="EST44947.1"/>
    </source>
</evidence>
<proteinExistence type="predicted"/>
<reference evidence="2 3" key="1">
    <citation type="journal article" date="2014" name="PLoS Genet.">
        <title>The Genome of Spironucleus salmonicida Highlights a Fish Pathogen Adapted to Fluctuating Environments.</title>
        <authorList>
            <person name="Xu F."/>
            <person name="Jerlstrom-Hultqvist J."/>
            <person name="Einarsson E."/>
            <person name="Astvaldsson A."/>
            <person name="Svard S.G."/>
            <person name="Andersson J.O."/>
        </authorList>
    </citation>
    <scope>NUCLEOTIDE SEQUENCE</scope>
    <source>
        <strain evidence="3">ATCC 50377</strain>
    </source>
</reference>
<gene>
    <name evidence="2" type="ORF">SS50377_14964</name>
    <name evidence="3" type="ORF">SS50377_25402</name>
</gene>
<keyword evidence="4" id="KW-1185">Reference proteome</keyword>
<evidence type="ECO:0000313" key="4">
    <source>
        <dbReference type="Proteomes" id="UP000018208"/>
    </source>
</evidence>
<dbReference type="EMBL" id="KI546101">
    <property type="protein sequence ID" value="EST44947.1"/>
    <property type="molecule type" value="Genomic_DNA"/>
</dbReference>
<dbReference type="VEuPathDB" id="GiardiaDB:SS50377_25402"/>
<accession>V6LK71</accession>
<evidence type="ECO:0000256" key="1">
    <source>
        <dbReference type="SAM" id="MobiDB-lite"/>
    </source>
</evidence>
<feature type="region of interest" description="Disordered" evidence="1">
    <location>
        <begin position="632"/>
        <end position="676"/>
    </location>
</feature>